<dbReference type="AlphaFoldDB" id="A0A1G8R3M0"/>
<evidence type="ECO:0000256" key="1">
    <source>
        <dbReference type="SAM" id="Phobius"/>
    </source>
</evidence>
<dbReference type="Proteomes" id="UP000199225">
    <property type="component" value="Unassembled WGS sequence"/>
</dbReference>
<accession>A0A1G8R3M0</accession>
<organism evidence="2 3">
    <name type="scientific">Salimicrobium halophilum</name>
    <dbReference type="NCBI Taxonomy" id="86666"/>
    <lineage>
        <taxon>Bacteria</taxon>
        <taxon>Bacillati</taxon>
        <taxon>Bacillota</taxon>
        <taxon>Bacilli</taxon>
        <taxon>Bacillales</taxon>
        <taxon>Bacillaceae</taxon>
        <taxon>Salimicrobium</taxon>
    </lineage>
</organism>
<keyword evidence="1" id="KW-0812">Transmembrane</keyword>
<keyword evidence="1" id="KW-0472">Membrane</keyword>
<feature type="transmembrane region" description="Helical" evidence="1">
    <location>
        <begin position="21"/>
        <end position="39"/>
    </location>
</feature>
<sequence length="64" mass="8057">MWESWEKRKERSRRRQKREEAYTWADILFDIVLWVPEVLALPFRLLYYFGRLIFKIFGYILEAI</sequence>
<dbReference type="STRING" id="86666.SAMN04490247_0801"/>
<reference evidence="3" key="1">
    <citation type="submission" date="2016-10" db="EMBL/GenBank/DDBJ databases">
        <authorList>
            <person name="Varghese N."/>
            <person name="Submissions S."/>
        </authorList>
    </citation>
    <scope>NUCLEOTIDE SEQUENCE [LARGE SCALE GENOMIC DNA]</scope>
    <source>
        <strain evidence="3">DSM 4771</strain>
    </source>
</reference>
<name>A0A1G8R3M0_9BACI</name>
<gene>
    <name evidence="2" type="ORF">SAMN04490247_0801</name>
</gene>
<keyword evidence="3" id="KW-1185">Reference proteome</keyword>
<dbReference type="EMBL" id="FNEV01000002">
    <property type="protein sequence ID" value="SDJ11567.1"/>
    <property type="molecule type" value="Genomic_DNA"/>
</dbReference>
<evidence type="ECO:0000313" key="3">
    <source>
        <dbReference type="Proteomes" id="UP000199225"/>
    </source>
</evidence>
<proteinExistence type="predicted"/>
<protein>
    <submittedName>
        <fullName evidence="2">Uncharacterized protein</fullName>
    </submittedName>
</protein>
<keyword evidence="1" id="KW-1133">Transmembrane helix</keyword>
<evidence type="ECO:0000313" key="2">
    <source>
        <dbReference type="EMBL" id="SDJ11567.1"/>
    </source>
</evidence>